<keyword evidence="6 10" id="KW-0378">Hydrolase</keyword>
<evidence type="ECO:0000256" key="6">
    <source>
        <dbReference type="ARBA" id="ARBA00022801"/>
    </source>
</evidence>
<comment type="caution">
    <text evidence="12">The sequence shown here is derived from an EMBL/GenBank/DDBJ whole genome shotgun (WGS) entry which is preliminary data.</text>
</comment>
<dbReference type="InterPro" id="IPR050241">
    <property type="entry name" value="NAD-cap_RNA_hydrolase_NudC"/>
</dbReference>
<dbReference type="Gene3D" id="3.90.79.10">
    <property type="entry name" value="Nucleoside Triphosphate Pyrophosphohydrolase"/>
    <property type="match status" value="1"/>
</dbReference>
<dbReference type="PROSITE" id="PS00893">
    <property type="entry name" value="NUDIX_BOX"/>
    <property type="match status" value="1"/>
</dbReference>
<dbReference type="PROSITE" id="PS51462">
    <property type="entry name" value="NUDIX"/>
    <property type="match status" value="1"/>
</dbReference>
<evidence type="ECO:0000256" key="7">
    <source>
        <dbReference type="ARBA" id="ARBA00022842"/>
    </source>
</evidence>
<dbReference type="FunFam" id="3.90.79.10:FF:000023">
    <property type="entry name" value="Peroxisomal NADH pyrophosphatase NUDT12"/>
    <property type="match status" value="1"/>
</dbReference>
<evidence type="ECO:0000256" key="2">
    <source>
        <dbReference type="ARBA" id="ARBA00001947"/>
    </source>
</evidence>
<evidence type="ECO:0000256" key="1">
    <source>
        <dbReference type="ARBA" id="ARBA00001946"/>
    </source>
</evidence>
<comment type="cofactor">
    <cofactor evidence="1">
        <name>Mg(2+)</name>
        <dbReference type="ChEBI" id="CHEBI:18420"/>
    </cofactor>
</comment>
<dbReference type="EC" id="3.6.1.22" evidence="4"/>
<dbReference type="GO" id="GO:0005777">
    <property type="term" value="C:peroxisome"/>
    <property type="evidence" value="ECO:0007669"/>
    <property type="project" value="TreeGrafter"/>
</dbReference>
<evidence type="ECO:0000256" key="9">
    <source>
        <dbReference type="ARBA" id="ARBA00023679"/>
    </source>
</evidence>
<dbReference type="SUPFAM" id="SSF55811">
    <property type="entry name" value="Nudix"/>
    <property type="match status" value="1"/>
</dbReference>
<comment type="similarity">
    <text evidence="3">Belongs to the Nudix hydrolase family. NudC subfamily.</text>
</comment>
<dbReference type="GO" id="GO:0006742">
    <property type="term" value="P:NADP+ catabolic process"/>
    <property type="evidence" value="ECO:0007669"/>
    <property type="project" value="TreeGrafter"/>
</dbReference>
<proteinExistence type="inferred from homology"/>
<accession>A0A7J8J0Q6</accession>
<evidence type="ECO:0000256" key="10">
    <source>
        <dbReference type="RuleBase" id="RU003476"/>
    </source>
</evidence>
<comment type="catalytic activity">
    <reaction evidence="9">
        <text>a 5'-end NAD(+)-phospho-ribonucleoside in mRNA + H2O = a 5'-end phospho-adenosine-phospho-ribonucleoside in mRNA + beta-nicotinamide D-ribonucleotide + 2 H(+)</text>
        <dbReference type="Rhea" id="RHEA:60876"/>
        <dbReference type="Rhea" id="RHEA-COMP:15698"/>
        <dbReference type="Rhea" id="RHEA-COMP:15719"/>
        <dbReference type="ChEBI" id="CHEBI:14649"/>
        <dbReference type="ChEBI" id="CHEBI:15377"/>
        <dbReference type="ChEBI" id="CHEBI:15378"/>
        <dbReference type="ChEBI" id="CHEBI:144029"/>
        <dbReference type="ChEBI" id="CHEBI:144051"/>
    </reaction>
    <physiologicalReaction direction="left-to-right" evidence="9">
        <dbReference type="Rhea" id="RHEA:60877"/>
    </physiologicalReaction>
</comment>
<dbReference type="PRINTS" id="PR00502">
    <property type="entry name" value="NUDIXFAMILY"/>
</dbReference>
<feature type="domain" description="Nudix hydrolase" evidence="11">
    <location>
        <begin position="1"/>
        <end position="127"/>
    </location>
</feature>
<dbReference type="Pfam" id="PF00293">
    <property type="entry name" value="NUDIX"/>
    <property type="match status" value="1"/>
</dbReference>
<dbReference type="InterPro" id="IPR049734">
    <property type="entry name" value="NudC-like_C"/>
</dbReference>
<evidence type="ECO:0000256" key="3">
    <source>
        <dbReference type="ARBA" id="ARBA00009595"/>
    </source>
</evidence>
<dbReference type="PANTHER" id="PTHR42904:SF6">
    <property type="entry name" value="NAD-CAPPED RNA HYDROLASE NUDT12"/>
    <property type="match status" value="1"/>
</dbReference>
<evidence type="ECO:0000256" key="8">
    <source>
        <dbReference type="ARBA" id="ARBA00023027"/>
    </source>
</evidence>
<dbReference type="PANTHER" id="PTHR42904">
    <property type="entry name" value="NUDIX HYDROLASE, NUDC SUBFAMILY"/>
    <property type="match status" value="1"/>
</dbReference>
<reference evidence="12 13" key="1">
    <citation type="journal article" date="2020" name="Nature">
        <title>Six reference-quality genomes reveal evolution of bat adaptations.</title>
        <authorList>
            <person name="Jebb D."/>
            <person name="Huang Z."/>
            <person name="Pippel M."/>
            <person name="Hughes G.M."/>
            <person name="Lavrichenko K."/>
            <person name="Devanna P."/>
            <person name="Winkler S."/>
            <person name="Jermiin L.S."/>
            <person name="Skirmuntt E.C."/>
            <person name="Katzourakis A."/>
            <person name="Burkitt-Gray L."/>
            <person name="Ray D.A."/>
            <person name="Sullivan K.A.M."/>
            <person name="Roscito J.G."/>
            <person name="Kirilenko B.M."/>
            <person name="Davalos L.M."/>
            <person name="Corthals A.P."/>
            <person name="Power M.L."/>
            <person name="Jones G."/>
            <person name="Ransome R.D."/>
            <person name="Dechmann D.K.N."/>
            <person name="Locatelli A.G."/>
            <person name="Puechmaille S.J."/>
            <person name="Fedrigo O."/>
            <person name="Jarvis E.D."/>
            <person name="Hiller M."/>
            <person name="Vernes S.C."/>
            <person name="Myers E.W."/>
            <person name="Teeling E.C."/>
        </authorList>
    </citation>
    <scope>NUCLEOTIDE SEQUENCE [LARGE SCALE GENOMIC DNA]</scope>
    <source>
        <strain evidence="12">MMolMol1</strain>
        <tissue evidence="12">Muscle</tissue>
    </source>
</reference>
<protein>
    <recommendedName>
        <fullName evidence="4">NAD(+) diphosphatase</fullName>
        <ecNumber evidence="4">3.6.1.22</ecNumber>
    </recommendedName>
</protein>
<comment type="cofactor">
    <cofactor evidence="2">
        <name>Zn(2+)</name>
        <dbReference type="ChEBI" id="CHEBI:29105"/>
    </cofactor>
</comment>
<organism evidence="12 13">
    <name type="scientific">Molossus molossus</name>
    <name type="common">Pallas' mastiff bat</name>
    <name type="synonym">Vespertilio molossus</name>
    <dbReference type="NCBI Taxonomy" id="27622"/>
    <lineage>
        <taxon>Eukaryota</taxon>
        <taxon>Metazoa</taxon>
        <taxon>Chordata</taxon>
        <taxon>Craniata</taxon>
        <taxon>Vertebrata</taxon>
        <taxon>Euteleostomi</taxon>
        <taxon>Mammalia</taxon>
        <taxon>Eutheria</taxon>
        <taxon>Laurasiatheria</taxon>
        <taxon>Chiroptera</taxon>
        <taxon>Yangochiroptera</taxon>
        <taxon>Molossidae</taxon>
        <taxon>Molossus</taxon>
    </lineage>
</organism>
<evidence type="ECO:0000313" key="12">
    <source>
        <dbReference type="EMBL" id="KAF6490453.1"/>
    </source>
</evidence>
<dbReference type="EMBL" id="JACASF010000003">
    <property type="protein sequence ID" value="KAF6490453.1"/>
    <property type="molecule type" value="Genomic_DNA"/>
</dbReference>
<sequence length="136" mass="15303">MQVIHPDGTKCLLGRQKRFPPGMFTCLAGFIEPGETIEDAVRREVEEESGVKVGHVQYVSCQPWPMPSSLMIGCLAAAVSTEIKVDKNEIEDARWFTREQVVDVLTKGKQQEFFVPPSRAIAHQLIKHWIGMNPNL</sequence>
<dbReference type="GO" id="GO:0035529">
    <property type="term" value="F:NADH pyrophosphatase activity"/>
    <property type="evidence" value="ECO:0007669"/>
    <property type="project" value="TreeGrafter"/>
</dbReference>
<evidence type="ECO:0000256" key="4">
    <source>
        <dbReference type="ARBA" id="ARBA00012381"/>
    </source>
</evidence>
<evidence type="ECO:0000256" key="5">
    <source>
        <dbReference type="ARBA" id="ARBA00022723"/>
    </source>
</evidence>
<gene>
    <name evidence="12" type="ORF">HJG59_013369</name>
</gene>
<dbReference type="GO" id="GO:0019677">
    <property type="term" value="P:NAD+ catabolic process"/>
    <property type="evidence" value="ECO:0007669"/>
    <property type="project" value="TreeGrafter"/>
</dbReference>
<dbReference type="InterPro" id="IPR020476">
    <property type="entry name" value="Nudix_hydrolase"/>
</dbReference>
<dbReference type="InterPro" id="IPR015797">
    <property type="entry name" value="NUDIX_hydrolase-like_dom_sf"/>
</dbReference>
<evidence type="ECO:0000259" key="11">
    <source>
        <dbReference type="PROSITE" id="PS51462"/>
    </source>
</evidence>
<dbReference type="InterPro" id="IPR020084">
    <property type="entry name" value="NUDIX_hydrolase_CS"/>
</dbReference>
<dbReference type="Proteomes" id="UP000550707">
    <property type="component" value="Unassembled WGS sequence"/>
</dbReference>
<dbReference type="CDD" id="cd03429">
    <property type="entry name" value="NUDIX_NADH_pyrophosphatase_Nudt13"/>
    <property type="match status" value="1"/>
</dbReference>
<keyword evidence="13" id="KW-1185">Reference proteome</keyword>
<dbReference type="InterPro" id="IPR000086">
    <property type="entry name" value="NUDIX_hydrolase_dom"/>
</dbReference>
<dbReference type="GO" id="GO:0005829">
    <property type="term" value="C:cytosol"/>
    <property type="evidence" value="ECO:0007669"/>
    <property type="project" value="TreeGrafter"/>
</dbReference>
<dbReference type="AlphaFoldDB" id="A0A7J8J0Q6"/>
<evidence type="ECO:0000313" key="13">
    <source>
        <dbReference type="Proteomes" id="UP000550707"/>
    </source>
</evidence>
<dbReference type="GO" id="GO:0046872">
    <property type="term" value="F:metal ion binding"/>
    <property type="evidence" value="ECO:0007669"/>
    <property type="project" value="UniProtKB-KW"/>
</dbReference>
<keyword evidence="5" id="KW-0479">Metal-binding</keyword>
<keyword evidence="7" id="KW-0460">Magnesium</keyword>
<keyword evidence="8" id="KW-0520">NAD</keyword>
<name>A0A7J8J0Q6_MOLMO</name>